<dbReference type="AlphaFoldDB" id="A0A1Y5PB96"/>
<sequence length="139" mass="15289">MNDSVDSANESQHLSAWINRSAIDVYRYAADPAHLPEWAAGLAQSELTRVGDTWVAQSPMGEITIEFTPANDLGVLDHVVNLPSGEPVFNPLRVVPAGKDWCEVVFTLRRRPEMSDDDYAADAAAVKADLATLKRILER</sequence>
<dbReference type="InterPro" id="IPR023393">
    <property type="entry name" value="START-like_dom_sf"/>
</dbReference>
<dbReference type="SUPFAM" id="SSF55961">
    <property type="entry name" value="Bet v1-like"/>
    <property type="match status" value="1"/>
</dbReference>
<organism evidence="1">
    <name type="scientific">uncultured Mycobacterium sp</name>
    <dbReference type="NCBI Taxonomy" id="171292"/>
    <lineage>
        <taxon>Bacteria</taxon>
        <taxon>Bacillati</taxon>
        <taxon>Actinomycetota</taxon>
        <taxon>Actinomycetes</taxon>
        <taxon>Mycobacteriales</taxon>
        <taxon>Mycobacteriaceae</taxon>
        <taxon>Mycobacterium</taxon>
        <taxon>environmental samples</taxon>
    </lineage>
</organism>
<proteinExistence type="predicted"/>
<dbReference type="EMBL" id="FLQS01000022">
    <property type="protein sequence ID" value="SBS75974.1"/>
    <property type="molecule type" value="Genomic_DNA"/>
</dbReference>
<protein>
    <submittedName>
        <fullName evidence="1">Polyketide cyclase/dehydrase</fullName>
    </submittedName>
</protein>
<dbReference type="Pfam" id="PF10604">
    <property type="entry name" value="Polyketide_cyc2"/>
    <property type="match status" value="1"/>
</dbReference>
<dbReference type="Gene3D" id="3.30.530.20">
    <property type="match status" value="1"/>
</dbReference>
<name>A0A1Y5PB96_9MYCO</name>
<reference evidence="1" key="1">
    <citation type="submission" date="2016-03" db="EMBL/GenBank/DDBJ databases">
        <authorList>
            <person name="Ploux O."/>
        </authorList>
    </citation>
    <scope>NUCLEOTIDE SEQUENCE</scope>
    <source>
        <strain evidence="1">UC10</strain>
    </source>
</reference>
<dbReference type="InterPro" id="IPR019587">
    <property type="entry name" value="Polyketide_cyclase/dehydratase"/>
</dbReference>
<gene>
    <name evidence="1" type="ORF">MHPYR_290050</name>
</gene>
<accession>A0A1Y5PB96</accession>
<evidence type="ECO:0000313" key="1">
    <source>
        <dbReference type="EMBL" id="SBS75974.1"/>
    </source>
</evidence>